<proteinExistence type="predicted"/>
<dbReference type="OrthoDB" id="1883487at2759"/>
<dbReference type="PANTHER" id="PTHR35727:SF5">
    <property type="entry name" value="S-ADENOSYL-L-METHIONINE DECARBOXYLASE LEADER PEPTIDE PROTEIN"/>
    <property type="match status" value="1"/>
</dbReference>
<protein>
    <submittedName>
        <fullName evidence="1">Uncharacterized protein</fullName>
    </submittedName>
</protein>
<dbReference type="InterPro" id="IPR012511">
    <property type="entry name" value="AdoMetDC_leader"/>
</dbReference>
<accession>A0A7J0EEA4</accession>
<dbReference type="Pfam" id="PF08132">
    <property type="entry name" value="AdoMetDC_leader"/>
    <property type="match status" value="1"/>
</dbReference>
<sequence>MTCAGVNDLMEFKGGKKKSSSNKSLFYEAPLGYSIEDVRPRGGIKKFSSAAYSNCARKPS</sequence>
<dbReference type="PANTHER" id="PTHR35727">
    <property type="entry name" value="BNAA05G33520D PROTEIN"/>
    <property type="match status" value="1"/>
</dbReference>
<reference evidence="1 2" key="1">
    <citation type="submission" date="2019-07" db="EMBL/GenBank/DDBJ databases">
        <title>De Novo Assembly of kiwifruit Actinidia rufa.</title>
        <authorList>
            <person name="Sugita-Konishi S."/>
            <person name="Sato K."/>
            <person name="Mori E."/>
            <person name="Abe Y."/>
            <person name="Kisaki G."/>
            <person name="Hamano K."/>
            <person name="Suezawa K."/>
            <person name="Otani M."/>
            <person name="Fukuda T."/>
            <person name="Manabe T."/>
            <person name="Gomi K."/>
            <person name="Tabuchi M."/>
            <person name="Akimitsu K."/>
            <person name="Kataoka I."/>
        </authorList>
    </citation>
    <scope>NUCLEOTIDE SEQUENCE [LARGE SCALE GENOMIC DNA]</scope>
    <source>
        <strain evidence="2">cv. Fuchu</strain>
    </source>
</reference>
<keyword evidence="2" id="KW-1185">Reference proteome</keyword>
<evidence type="ECO:0000313" key="2">
    <source>
        <dbReference type="Proteomes" id="UP000585474"/>
    </source>
</evidence>
<evidence type="ECO:0000313" key="1">
    <source>
        <dbReference type="EMBL" id="GFY84811.1"/>
    </source>
</evidence>
<dbReference type="EMBL" id="BJWL01000003">
    <property type="protein sequence ID" value="GFY84811.1"/>
    <property type="molecule type" value="Genomic_DNA"/>
</dbReference>
<gene>
    <name evidence="1" type="ORF">Acr_03g0015850</name>
</gene>
<dbReference type="Proteomes" id="UP000585474">
    <property type="component" value="Unassembled WGS sequence"/>
</dbReference>
<name>A0A7J0EEA4_9ERIC</name>
<dbReference type="AlphaFoldDB" id="A0A7J0EEA4"/>
<organism evidence="1 2">
    <name type="scientific">Actinidia rufa</name>
    <dbReference type="NCBI Taxonomy" id="165716"/>
    <lineage>
        <taxon>Eukaryota</taxon>
        <taxon>Viridiplantae</taxon>
        <taxon>Streptophyta</taxon>
        <taxon>Embryophyta</taxon>
        <taxon>Tracheophyta</taxon>
        <taxon>Spermatophyta</taxon>
        <taxon>Magnoliopsida</taxon>
        <taxon>eudicotyledons</taxon>
        <taxon>Gunneridae</taxon>
        <taxon>Pentapetalae</taxon>
        <taxon>asterids</taxon>
        <taxon>Ericales</taxon>
        <taxon>Actinidiaceae</taxon>
        <taxon>Actinidia</taxon>
    </lineage>
</organism>
<comment type="caution">
    <text evidence="1">The sequence shown here is derived from an EMBL/GenBank/DDBJ whole genome shotgun (WGS) entry which is preliminary data.</text>
</comment>